<reference evidence="11 12" key="1">
    <citation type="submission" date="2019-02" db="EMBL/GenBank/DDBJ databases">
        <title>Genome sequencing of the rare red list fungi Hericium alpestre (H. flagellum).</title>
        <authorList>
            <person name="Buettner E."/>
            <person name="Kellner H."/>
        </authorList>
    </citation>
    <scope>NUCLEOTIDE SEQUENCE [LARGE SCALE GENOMIC DNA]</scope>
    <source>
        <strain evidence="11 12">DSM 108284</strain>
    </source>
</reference>
<evidence type="ECO:0000256" key="7">
    <source>
        <dbReference type="ARBA" id="ARBA00022807"/>
    </source>
</evidence>
<evidence type="ECO:0000313" key="11">
    <source>
        <dbReference type="EMBL" id="TFY74055.1"/>
    </source>
</evidence>
<sequence length="828" mass="92343">MDSATSSSSPKRAASEDPSASAQAPSPHTQNIPLSDPSATEIDTYMATQDMDTQESVPTPPLSIDHPTATAPVPPAQPELSPEEKFQLVQESRKREMREGEAWYLVSRQWFRRWQKAMTGEQDKDGAVDIHNLGPVNNAPLLDSHGQLSRSLIEGVDVEYVPEHVWELFKSWYGEPQHTLRRTVITRGLSQQISIELHPPRLRVFRLVDDPVSVETSGTTEYTTTSSSARRVKDLLLDLASTIDPLSTEEYRVWRVEGATLGGSDYPLGKLIQQTAEILEPSDKTLADAMIESDDAFVVEFAKEGVWIVDEAKRAVITGKLVEDVPPPLFSQESDFFSKLGKSSSSSTAIDSTSVSANGVLSSDVPASSALLKPALPLSTTARKPTNEPGTLGLGNMGNTCFMNSALQCLAHTPELSEYFLTGVFQEELNRDNPLGMQGAIAESFGALLRRIWSPTSSSTSYPPREFKSVLQRFAPQFSGYQQQDSQELVAFLLDGLHEDLNRVIKKPYVEKPDWEGGGDVELVKLAQESWEGYKKRNDSVIVDLFQGQYRSTLICPECQKVSITFDPFMYLTLPLPVQKKWRHTILYIPWDLDKPAVKVPVEINRDASFKDLRNLLARWMGTESDNLLTVELFSNRVYKNLDDTLLCGEMADGDVIACYELPTHAQQARSYAAKKTDNDPFIVPVFMNEASPTTRHSFARNPSPFGQPFFIAVSREDARSLERIQTIVVEHLQRWTAHARDLWSWEAGDVSMEEVQIPLATSSVFESVTEIQENGDVVTVEEDDISDMKSIVLEEEAPEPRARRAQGGRVRAAAAEQHEGLRRGLRR</sequence>
<dbReference type="PROSITE" id="PS50235">
    <property type="entry name" value="USP_3"/>
    <property type="match status" value="1"/>
</dbReference>
<dbReference type="GO" id="GO:0006508">
    <property type="term" value="P:proteolysis"/>
    <property type="evidence" value="ECO:0007669"/>
    <property type="project" value="UniProtKB-KW"/>
</dbReference>
<feature type="compositionally biased region" description="Polar residues" evidence="8">
    <location>
        <begin position="18"/>
        <end position="33"/>
    </location>
</feature>
<dbReference type="InterPro" id="IPR038765">
    <property type="entry name" value="Papain-like_cys_pep_sf"/>
</dbReference>
<feature type="non-terminal residue" evidence="11">
    <location>
        <position position="828"/>
    </location>
</feature>
<dbReference type="SUPFAM" id="SSF143791">
    <property type="entry name" value="DUSP-like"/>
    <property type="match status" value="1"/>
</dbReference>
<keyword evidence="7" id="KW-0788">Thiol protease</keyword>
<dbReference type="STRING" id="135208.A0A4Y9ZH38"/>
<dbReference type="EMBL" id="SFCI01002333">
    <property type="protein sequence ID" value="TFY74055.1"/>
    <property type="molecule type" value="Genomic_DNA"/>
</dbReference>
<evidence type="ECO:0000259" key="10">
    <source>
        <dbReference type="PROSITE" id="PS51283"/>
    </source>
</evidence>
<dbReference type="OrthoDB" id="292964at2759"/>
<feature type="region of interest" description="Disordered" evidence="8">
    <location>
        <begin position="1"/>
        <end position="83"/>
    </location>
</feature>
<protein>
    <recommendedName>
        <fullName evidence="3">ubiquitinyl hydrolase 1</fullName>
        <ecNumber evidence="3">3.4.19.12</ecNumber>
    </recommendedName>
</protein>
<dbReference type="Pfam" id="PF00443">
    <property type="entry name" value="UCH"/>
    <property type="match status" value="1"/>
</dbReference>
<dbReference type="InterPro" id="IPR035927">
    <property type="entry name" value="DUSP-like_sf"/>
</dbReference>
<feature type="region of interest" description="Disordered" evidence="8">
    <location>
        <begin position="795"/>
        <end position="828"/>
    </location>
</feature>
<evidence type="ECO:0000256" key="8">
    <source>
        <dbReference type="SAM" id="MobiDB-lite"/>
    </source>
</evidence>
<feature type="domain" description="DUSP" evidence="10">
    <location>
        <begin position="80"/>
        <end position="185"/>
    </location>
</feature>
<dbReference type="GO" id="GO:0004843">
    <property type="term" value="F:cysteine-type deubiquitinase activity"/>
    <property type="evidence" value="ECO:0007669"/>
    <property type="project" value="UniProtKB-EC"/>
</dbReference>
<dbReference type="PROSITE" id="PS51283">
    <property type="entry name" value="DUSP"/>
    <property type="match status" value="1"/>
</dbReference>
<evidence type="ECO:0000256" key="2">
    <source>
        <dbReference type="ARBA" id="ARBA00009085"/>
    </source>
</evidence>
<dbReference type="Pfam" id="PF06337">
    <property type="entry name" value="DUSP"/>
    <property type="match status" value="1"/>
</dbReference>
<feature type="compositionally biased region" description="Polar residues" evidence="8">
    <location>
        <begin position="46"/>
        <end position="57"/>
    </location>
</feature>
<comment type="similarity">
    <text evidence="2">Belongs to the peptidase C19 family.</text>
</comment>
<feature type="compositionally biased region" description="Basic and acidic residues" evidence="8">
    <location>
        <begin position="817"/>
        <end position="828"/>
    </location>
</feature>
<evidence type="ECO:0000259" key="9">
    <source>
        <dbReference type="PROSITE" id="PS50235"/>
    </source>
</evidence>
<evidence type="ECO:0000256" key="1">
    <source>
        <dbReference type="ARBA" id="ARBA00000707"/>
    </source>
</evidence>
<evidence type="ECO:0000256" key="5">
    <source>
        <dbReference type="ARBA" id="ARBA00022786"/>
    </source>
</evidence>
<dbReference type="InterPro" id="IPR050185">
    <property type="entry name" value="Ub_carboxyl-term_hydrolase"/>
</dbReference>
<dbReference type="SMART" id="SM00695">
    <property type="entry name" value="DUSP"/>
    <property type="match status" value="1"/>
</dbReference>
<dbReference type="InterPro" id="IPR006615">
    <property type="entry name" value="Pept_C19_DUSP"/>
</dbReference>
<keyword evidence="12" id="KW-1185">Reference proteome</keyword>
<keyword evidence="4" id="KW-0645">Protease</keyword>
<evidence type="ECO:0000256" key="4">
    <source>
        <dbReference type="ARBA" id="ARBA00022670"/>
    </source>
</evidence>
<comment type="caution">
    <text evidence="11">The sequence shown here is derived from an EMBL/GenBank/DDBJ whole genome shotgun (WGS) entry which is preliminary data.</text>
</comment>
<feature type="compositionally biased region" description="Polar residues" evidence="8">
    <location>
        <begin position="1"/>
        <end position="10"/>
    </location>
</feature>
<evidence type="ECO:0000256" key="6">
    <source>
        <dbReference type="ARBA" id="ARBA00022801"/>
    </source>
</evidence>
<gene>
    <name evidence="11" type="ORF">EWM64_g9957</name>
</gene>
<name>A0A4Y9ZH38_9AGAM</name>
<feature type="domain" description="USP" evidence="9">
    <location>
        <begin position="392"/>
        <end position="773"/>
    </location>
</feature>
<dbReference type="Gene3D" id="3.90.70.10">
    <property type="entry name" value="Cysteine proteinases"/>
    <property type="match status" value="1"/>
</dbReference>
<keyword evidence="6" id="KW-0378">Hydrolase</keyword>
<dbReference type="PANTHER" id="PTHR21646">
    <property type="entry name" value="UBIQUITIN CARBOXYL-TERMINAL HYDROLASE"/>
    <property type="match status" value="1"/>
</dbReference>
<dbReference type="GO" id="GO:0016579">
    <property type="term" value="P:protein deubiquitination"/>
    <property type="evidence" value="ECO:0007669"/>
    <property type="project" value="InterPro"/>
</dbReference>
<dbReference type="InterPro" id="IPR018200">
    <property type="entry name" value="USP_CS"/>
</dbReference>
<dbReference type="InterPro" id="IPR001394">
    <property type="entry name" value="Peptidase_C19_UCH"/>
</dbReference>
<dbReference type="Proteomes" id="UP000298061">
    <property type="component" value="Unassembled WGS sequence"/>
</dbReference>
<organism evidence="11 12">
    <name type="scientific">Hericium alpestre</name>
    <dbReference type="NCBI Taxonomy" id="135208"/>
    <lineage>
        <taxon>Eukaryota</taxon>
        <taxon>Fungi</taxon>
        <taxon>Dikarya</taxon>
        <taxon>Basidiomycota</taxon>
        <taxon>Agaricomycotina</taxon>
        <taxon>Agaricomycetes</taxon>
        <taxon>Russulales</taxon>
        <taxon>Hericiaceae</taxon>
        <taxon>Hericium</taxon>
    </lineage>
</organism>
<dbReference type="AlphaFoldDB" id="A0A4Y9ZH38"/>
<dbReference type="PANTHER" id="PTHR21646:SF24">
    <property type="entry name" value="UBIQUITIN CARBOXYL-TERMINAL HYDROLASE"/>
    <property type="match status" value="1"/>
</dbReference>
<dbReference type="EC" id="3.4.19.12" evidence="3"/>
<proteinExistence type="inferred from homology"/>
<dbReference type="InterPro" id="IPR028889">
    <property type="entry name" value="USP"/>
</dbReference>
<evidence type="ECO:0000256" key="3">
    <source>
        <dbReference type="ARBA" id="ARBA00012759"/>
    </source>
</evidence>
<dbReference type="PROSITE" id="PS00972">
    <property type="entry name" value="USP_1"/>
    <property type="match status" value="1"/>
</dbReference>
<comment type="catalytic activity">
    <reaction evidence="1">
        <text>Thiol-dependent hydrolysis of ester, thioester, amide, peptide and isopeptide bonds formed by the C-terminal Gly of ubiquitin (a 76-residue protein attached to proteins as an intracellular targeting signal).</text>
        <dbReference type="EC" id="3.4.19.12"/>
    </reaction>
</comment>
<accession>A0A4Y9ZH38</accession>
<dbReference type="SUPFAM" id="SSF54001">
    <property type="entry name" value="Cysteine proteinases"/>
    <property type="match status" value="1"/>
</dbReference>
<dbReference type="Gene3D" id="3.30.2230.10">
    <property type="entry name" value="DUSP-like"/>
    <property type="match status" value="1"/>
</dbReference>
<keyword evidence="5" id="KW-0833">Ubl conjugation pathway</keyword>
<feature type="compositionally biased region" description="Low complexity" evidence="8">
    <location>
        <begin position="806"/>
        <end position="816"/>
    </location>
</feature>
<evidence type="ECO:0000313" key="12">
    <source>
        <dbReference type="Proteomes" id="UP000298061"/>
    </source>
</evidence>